<dbReference type="AlphaFoldDB" id="A0A0W0ZAZ3"/>
<keyword evidence="3" id="KW-1185">Reference proteome</keyword>
<dbReference type="RefSeq" id="WP_058481986.1">
    <property type="nucleotide sequence ID" value="NZ_CAAAII010000002.1"/>
</dbReference>
<organism evidence="2 3">
    <name type="scientific">Legionella spiritensis</name>
    <dbReference type="NCBI Taxonomy" id="452"/>
    <lineage>
        <taxon>Bacteria</taxon>
        <taxon>Pseudomonadati</taxon>
        <taxon>Pseudomonadota</taxon>
        <taxon>Gammaproteobacteria</taxon>
        <taxon>Legionellales</taxon>
        <taxon>Legionellaceae</taxon>
        <taxon>Legionella</taxon>
    </lineage>
</organism>
<evidence type="ECO:0000256" key="1">
    <source>
        <dbReference type="SAM" id="MobiDB-lite"/>
    </source>
</evidence>
<proteinExistence type="predicted"/>
<dbReference type="OrthoDB" id="5648874at2"/>
<sequence>MPGAIIESLLSSVTPHRFLLHVGLTREQYKQTSAVSGEEKQALARKIVDQGGDREVLAIIEVLAKLEFSVDRNNPVRAGNRLLAQVMRAYLARHEEERFNQYYQKQGKARLAEYKIAPEIKTMWAIINSAAETTLSSRQYEQFLEQGYQIIPLFHYEQLLPDITDEQFMRGERYDLIKDKALVAAFNEQLTADEETLDWQPDTDSLADTISNIQAHILHTKWKVGGVWFFSGGVEHEGRRLPHRVYEMLERINLWQGNSRATEEETRQLYRDLVEIAKEAIDHPRRGRDGGTTAFYQAIFTHRVLDERYPFHGEEPDDGQPDEKTLLLL</sequence>
<name>A0A0W0ZAZ3_LEGSP</name>
<dbReference type="Proteomes" id="UP000054877">
    <property type="component" value="Unassembled WGS sequence"/>
</dbReference>
<feature type="region of interest" description="Disordered" evidence="1">
    <location>
        <begin position="310"/>
        <end position="329"/>
    </location>
</feature>
<evidence type="ECO:0000313" key="3">
    <source>
        <dbReference type="Proteomes" id="UP000054877"/>
    </source>
</evidence>
<reference evidence="2 3" key="1">
    <citation type="submission" date="2015-11" db="EMBL/GenBank/DDBJ databases">
        <title>Genomic analysis of 38 Legionella species identifies large and diverse effector repertoires.</title>
        <authorList>
            <person name="Burstein D."/>
            <person name="Amaro F."/>
            <person name="Zusman T."/>
            <person name="Lifshitz Z."/>
            <person name="Cohen O."/>
            <person name="Gilbert J.A."/>
            <person name="Pupko T."/>
            <person name="Shuman H.A."/>
            <person name="Segal G."/>
        </authorList>
    </citation>
    <scope>NUCLEOTIDE SEQUENCE [LARGE SCALE GENOMIC DNA]</scope>
    <source>
        <strain evidence="2 3">Mt.St.Helens-9</strain>
    </source>
</reference>
<gene>
    <name evidence="2" type="ORF">Lspi_0043</name>
</gene>
<evidence type="ECO:0000313" key="2">
    <source>
        <dbReference type="EMBL" id="KTD66280.1"/>
    </source>
</evidence>
<protein>
    <submittedName>
        <fullName evidence="2">Uncharacterized protein</fullName>
    </submittedName>
</protein>
<comment type="caution">
    <text evidence="2">The sequence shown here is derived from an EMBL/GenBank/DDBJ whole genome shotgun (WGS) entry which is preliminary data.</text>
</comment>
<dbReference type="PATRIC" id="fig|452.5.peg.48"/>
<accession>A0A0W0ZAZ3</accession>
<dbReference type="EMBL" id="LNYX01000001">
    <property type="protein sequence ID" value="KTD66280.1"/>
    <property type="molecule type" value="Genomic_DNA"/>
</dbReference>